<reference evidence="1 2" key="1">
    <citation type="journal article" date="2009" name="Biosci. Biotechnol. Biochem.">
        <title>WeGAS: a web-based microbial genome annotation system.</title>
        <authorList>
            <person name="Lee D."/>
            <person name="Seo H."/>
            <person name="Park C."/>
            <person name="Park K."/>
        </authorList>
    </citation>
    <scope>NUCLEOTIDE SEQUENCE [LARGE SCALE GENOMIC DNA]</scope>
    <source>
        <strain evidence="2">ATCC 49049 / DSM 4359 / NBRC 107923 / NS-E</strain>
    </source>
</reference>
<dbReference type="HOGENOM" id="CLU_1395740_0_0_0"/>
<name>B9KBB4_THENN</name>
<dbReference type="RefSeq" id="WP_012645020.1">
    <property type="nucleotide sequence ID" value="NC_011978.1"/>
</dbReference>
<dbReference type="STRING" id="309803.CTN_0134"/>
<dbReference type="KEGG" id="tna:CTN_0134"/>
<gene>
    <name evidence="1" type="ordered locus">CTN_0134</name>
</gene>
<sequence length="195" mass="23225">MEHVLIKDLRFFDYPSETIFFREELDKARMELLNYVTRLFRGKRFVFINLFGDSVDPFLAEKFIKEFIPPESIVLDEIVEYLNVPVKRDFSVSFPDFSSSPLSEKCECLLYNGENFERFDLSRFKVKFLKVEVYEDLPFLPEDSLIVLSGILWDHEYEGIKNRRNVRFVGKVLNRRNWSKLDSLLLEEAGVREEI</sequence>
<proteinExistence type="predicted"/>
<evidence type="ECO:0000313" key="1">
    <source>
        <dbReference type="EMBL" id="ACM22310.1"/>
    </source>
</evidence>
<keyword evidence="2" id="KW-1185">Reference proteome</keyword>
<organism evidence="1 2">
    <name type="scientific">Thermotoga neapolitana (strain ATCC 49049 / DSM 4359 / NBRC 107923 / NS-E)</name>
    <dbReference type="NCBI Taxonomy" id="309803"/>
    <lineage>
        <taxon>Bacteria</taxon>
        <taxon>Thermotogati</taxon>
        <taxon>Thermotogota</taxon>
        <taxon>Thermotogae</taxon>
        <taxon>Thermotogales</taxon>
        <taxon>Thermotogaceae</taxon>
        <taxon>Thermotoga</taxon>
    </lineage>
</organism>
<dbReference type="Proteomes" id="UP000000445">
    <property type="component" value="Chromosome"/>
</dbReference>
<evidence type="ECO:0000313" key="2">
    <source>
        <dbReference type="Proteomes" id="UP000000445"/>
    </source>
</evidence>
<dbReference type="AlphaFoldDB" id="B9KBB4"/>
<dbReference type="EMBL" id="CP000916">
    <property type="protein sequence ID" value="ACM22310.1"/>
    <property type="molecule type" value="Genomic_DNA"/>
</dbReference>
<accession>B9KBB4</accession>
<protein>
    <submittedName>
        <fullName evidence="1">Uncharacterized protein</fullName>
    </submittedName>
</protein>